<evidence type="ECO:0000256" key="8">
    <source>
        <dbReference type="ARBA" id="ARBA00023136"/>
    </source>
</evidence>
<dbReference type="GO" id="GO:0005789">
    <property type="term" value="C:endoplasmic reticulum membrane"/>
    <property type="evidence" value="ECO:0007669"/>
    <property type="project" value="UniProtKB-SubCell"/>
</dbReference>
<feature type="region of interest" description="Disordered" evidence="9">
    <location>
        <begin position="1146"/>
        <end position="1447"/>
    </location>
</feature>
<gene>
    <name evidence="11" type="ORF">CALCODRAFT_557334</name>
</gene>
<name>A0A165DXS6_9BASI</name>
<feature type="compositionally biased region" description="Low complexity" evidence="9">
    <location>
        <begin position="1346"/>
        <end position="1362"/>
    </location>
</feature>
<dbReference type="GO" id="GO:0008289">
    <property type="term" value="F:lipid binding"/>
    <property type="evidence" value="ECO:0007669"/>
    <property type="project" value="UniProtKB-KW"/>
</dbReference>
<dbReference type="InterPro" id="IPR031468">
    <property type="entry name" value="SMP_LBD"/>
</dbReference>
<feature type="region of interest" description="Disordered" evidence="9">
    <location>
        <begin position="45"/>
        <end position="64"/>
    </location>
</feature>
<protein>
    <recommendedName>
        <fullName evidence="10">SMP-LTD domain-containing protein</fullName>
    </recommendedName>
</protein>
<keyword evidence="12" id="KW-1185">Reference proteome</keyword>
<feature type="compositionally biased region" description="Pro residues" evidence="9">
    <location>
        <begin position="1247"/>
        <end position="1260"/>
    </location>
</feature>
<feature type="compositionally biased region" description="Basic and acidic residues" evidence="9">
    <location>
        <begin position="692"/>
        <end position="705"/>
    </location>
</feature>
<evidence type="ECO:0000256" key="1">
    <source>
        <dbReference type="ARBA" id="ARBA00004586"/>
    </source>
</evidence>
<dbReference type="GO" id="GO:0032865">
    <property type="term" value="C:ERMES complex"/>
    <property type="evidence" value="ECO:0007669"/>
    <property type="project" value="TreeGrafter"/>
</dbReference>
<dbReference type="GO" id="GO:1990456">
    <property type="term" value="P:mitochondrion-endoplasmic reticulum membrane tethering"/>
    <property type="evidence" value="ECO:0007669"/>
    <property type="project" value="TreeGrafter"/>
</dbReference>
<dbReference type="EMBL" id="KV424029">
    <property type="protein sequence ID" value="KZT53759.1"/>
    <property type="molecule type" value="Genomic_DNA"/>
</dbReference>
<evidence type="ECO:0000256" key="5">
    <source>
        <dbReference type="ARBA" id="ARBA00022989"/>
    </source>
</evidence>
<evidence type="ECO:0000256" key="3">
    <source>
        <dbReference type="ARBA" id="ARBA00022692"/>
    </source>
</evidence>
<evidence type="ECO:0000259" key="10">
    <source>
        <dbReference type="PROSITE" id="PS51847"/>
    </source>
</evidence>
<evidence type="ECO:0000256" key="6">
    <source>
        <dbReference type="ARBA" id="ARBA00023055"/>
    </source>
</evidence>
<organism evidence="11 12">
    <name type="scientific">Calocera cornea HHB12733</name>
    <dbReference type="NCBI Taxonomy" id="1353952"/>
    <lineage>
        <taxon>Eukaryota</taxon>
        <taxon>Fungi</taxon>
        <taxon>Dikarya</taxon>
        <taxon>Basidiomycota</taxon>
        <taxon>Agaricomycotina</taxon>
        <taxon>Dacrymycetes</taxon>
        <taxon>Dacrymycetales</taxon>
        <taxon>Dacrymycetaceae</taxon>
        <taxon>Calocera</taxon>
    </lineage>
</organism>
<feature type="compositionally biased region" description="Polar residues" evidence="9">
    <location>
        <begin position="1423"/>
        <end position="1433"/>
    </location>
</feature>
<feature type="region of interest" description="Disordered" evidence="9">
    <location>
        <begin position="842"/>
        <end position="1095"/>
    </location>
</feature>
<keyword evidence="7" id="KW-0446">Lipid-binding</keyword>
<dbReference type="InParanoid" id="A0A165DXS6"/>
<feature type="compositionally biased region" description="Basic and acidic residues" evidence="9">
    <location>
        <begin position="231"/>
        <end position="249"/>
    </location>
</feature>
<feature type="domain" description="SMP-LTD" evidence="10">
    <location>
        <begin position="331"/>
        <end position="524"/>
    </location>
</feature>
<feature type="compositionally biased region" description="Low complexity" evidence="9">
    <location>
        <begin position="789"/>
        <end position="803"/>
    </location>
</feature>
<feature type="compositionally biased region" description="Acidic residues" evidence="9">
    <location>
        <begin position="860"/>
        <end position="870"/>
    </location>
</feature>
<keyword evidence="5" id="KW-1133">Transmembrane helix</keyword>
<keyword evidence="2" id="KW-0813">Transport</keyword>
<evidence type="ECO:0000256" key="2">
    <source>
        <dbReference type="ARBA" id="ARBA00022448"/>
    </source>
</evidence>
<evidence type="ECO:0000313" key="12">
    <source>
        <dbReference type="Proteomes" id="UP000076842"/>
    </source>
</evidence>
<feature type="compositionally biased region" description="Pro residues" evidence="9">
    <location>
        <begin position="1266"/>
        <end position="1283"/>
    </location>
</feature>
<dbReference type="Proteomes" id="UP000076842">
    <property type="component" value="Unassembled WGS sequence"/>
</dbReference>
<feature type="compositionally biased region" description="Basic and acidic residues" evidence="9">
    <location>
        <begin position="1438"/>
        <end position="1447"/>
    </location>
</feature>
<keyword evidence="4" id="KW-0256">Endoplasmic reticulum</keyword>
<evidence type="ECO:0000256" key="7">
    <source>
        <dbReference type="ARBA" id="ARBA00023121"/>
    </source>
</evidence>
<feature type="compositionally biased region" description="Basic and acidic residues" evidence="9">
    <location>
        <begin position="871"/>
        <end position="882"/>
    </location>
</feature>
<feature type="compositionally biased region" description="Low complexity" evidence="9">
    <location>
        <begin position="727"/>
        <end position="757"/>
    </location>
</feature>
<reference evidence="11 12" key="1">
    <citation type="journal article" date="2016" name="Mol. Biol. Evol.">
        <title>Comparative Genomics of Early-Diverging Mushroom-Forming Fungi Provides Insights into the Origins of Lignocellulose Decay Capabilities.</title>
        <authorList>
            <person name="Nagy L.G."/>
            <person name="Riley R."/>
            <person name="Tritt A."/>
            <person name="Adam C."/>
            <person name="Daum C."/>
            <person name="Floudas D."/>
            <person name="Sun H."/>
            <person name="Yadav J.S."/>
            <person name="Pangilinan J."/>
            <person name="Larsson K.H."/>
            <person name="Matsuura K."/>
            <person name="Barry K."/>
            <person name="Labutti K."/>
            <person name="Kuo R."/>
            <person name="Ohm R.A."/>
            <person name="Bhattacharya S.S."/>
            <person name="Shirouzu T."/>
            <person name="Yoshinaga Y."/>
            <person name="Martin F.M."/>
            <person name="Grigoriev I.V."/>
            <person name="Hibbett D.S."/>
        </authorList>
    </citation>
    <scope>NUCLEOTIDE SEQUENCE [LARGE SCALE GENOMIC DNA]</scope>
    <source>
        <strain evidence="11 12">HHB12733</strain>
    </source>
</reference>
<evidence type="ECO:0000313" key="11">
    <source>
        <dbReference type="EMBL" id="KZT53759.1"/>
    </source>
</evidence>
<feature type="compositionally biased region" description="Low complexity" evidence="9">
    <location>
        <begin position="1150"/>
        <end position="1214"/>
    </location>
</feature>
<dbReference type="PANTHER" id="PTHR13466:SF19">
    <property type="entry name" value="NUCLEUS-VACUOLE JUNCTION PROTEIN 2"/>
    <property type="match status" value="1"/>
</dbReference>
<dbReference type="STRING" id="1353952.A0A165DXS6"/>
<comment type="subcellular location">
    <subcellularLocation>
        <location evidence="1">Endoplasmic reticulum membrane</location>
    </subcellularLocation>
</comment>
<keyword evidence="8" id="KW-0472">Membrane</keyword>
<feature type="compositionally biased region" description="Pro residues" evidence="9">
    <location>
        <begin position="978"/>
        <end position="1003"/>
    </location>
</feature>
<accession>A0A165DXS6</accession>
<feature type="compositionally biased region" description="Low complexity" evidence="9">
    <location>
        <begin position="651"/>
        <end position="672"/>
    </location>
</feature>
<feature type="compositionally biased region" description="Low complexity" evidence="9">
    <location>
        <begin position="911"/>
        <end position="949"/>
    </location>
</feature>
<feature type="region of interest" description="Disordered" evidence="9">
    <location>
        <begin position="606"/>
        <end position="632"/>
    </location>
</feature>
<sequence>MLTFLFIYVLGGITFLPLVVAAALAYTWYTAVPLPAVSQLHTAAPGEKAEGAPEEEASIPRQRDDLSTDLLERDALLGPEGMGGAKDMNADVPGVRVRSGWLIVRNTYAPLPPPSSYVSYVVSSYRSLTTRQPAKNSATGDPQAPRDRFFAVIKGTVLFLYEDEECGDIWAALDLGRYEVFVEGVEGESEEARRAIMDGEMYAKRYAIVLRRKAVGSAAPSEGAVTDSESAPERGGEKEKQREKDKADELAPPPRPEGIRRVSSASSASAREPPALYLPYFIFLRSNTQMEDWYLTLQTLCQPHSSPLLPLQPAVYSEQDMDALLQSIDALPEHIPTRWLNALLGRLFFAFYRTAVLEEFMISRMMRKLSKVKRPGFLKEVIVREVSLGSRPPTISKPMLKSLTRAGEASVEAAVSFSGEVRITLEALASLSLGSKFRSYTVKLVLAVVLRSLEGNLLIKIKEPPSNRIWYGFTAMPKMELEVVPVVSERQIKWSMILKPIEARLREIIQESIVLPNMDDIPFFDTRDLLARGGIFADSARKEKHIIGLASGPSVESSNRTEAEGLEPASLENEYAPVETTPMKSERTLNGASLLGRTETRASTASAPLLGVVGKEEKGHGKKGSWFGGGGKKGNVPSSWASGSASVVGVGMPGSASKPGAPEELAPGPGLASEQSAPLGRRSLSDPSAPKMRNEDLTLHRERSADSATNPMQGVVFPSTDALDMGPPSASSTSSRSSAVSISTSTPTQRLGPGLPRRPSRAISSGSYPSPEPWPSPTNSPVKGDSVLSGGSESSTSTQQQGTILASWRSRAADKQALQASVTQAKDAMKKWGVSFAAKRRAGGGVVGSMFGGRAGSQEDVNESEEEELEPERGRERQDQRNGEGGSRRKPVQYDDYSSSALDSEGEPAPSGRSSRASSVHSSQRTPSFSGGVSGGSHSRPASVRSFSSSGGGSGAAVKPAGFVLPSAPITTVELSTSPPPEDPPVPPPPRKSLENPPPPPMPRKSSDNASVAASRKSVEVPPANLPASRKSAEVPASVTTSRKSADVPVVVSPAPRSLSDSPAPAPAPAMLTTQPVAAMQRRDVQPSPIHVQPSAMGMTMTVPGIHASHKGELMALGSSPPVPPVPPRPELAKPIVQSVYKLFKREGSEAASESTASAPSVSASGTSPSSTSISAAIAAKTSPATSTASLPQAVPAPATVPTVPEPKTTAPEPKAARGPSPLPPTKPSPAPTPPPVPAPKLAQIPSPVPPPMPPRPVAPVAPALPARPTPPRPTPPTLPPRRPTMNNFVSAASTTSAPTAIPTLMTDPPSSPSRVEATALRPELSPDSPTASQALRHVASRHIARSSAGAASAGTSPSSITGMMEGISTAEPSKPTRDLSLPPSLPPRATAEHALPLSASPIPILTPLSTEDMLDPVIPEGSTASSHMQAEQNGAADSRREETIAA</sequence>
<feature type="compositionally biased region" description="Pro residues" evidence="9">
    <location>
        <begin position="1221"/>
        <end position="1239"/>
    </location>
</feature>
<dbReference type="PANTHER" id="PTHR13466">
    <property type="entry name" value="TEX2 PROTEIN-RELATED"/>
    <property type="match status" value="1"/>
</dbReference>
<evidence type="ECO:0000256" key="9">
    <source>
        <dbReference type="SAM" id="MobiDB-lite"/>
    </source>
</evidence>
<feature type="compositionally biased region" description="Low complexity" evidence="9">
    <location>
        <begin position="1291"/>
        <end position="1304"/>
    </location>
</feature>
<keyword evidence="3" id="KW-0812">Transmembrane</keyword>
<proteinExistence type="predicted"/>
<feature type="compositionally biased region" description="Gly residues" evidence="9">
    <location>
        <begin position="843"/>
        <end position="855"/>
    </location>
</feature>
<dbReference type="GO" id="GO:0015914">
    <property type="term" value="P:phospholipid transport"/>
    <property type="evidence" value="ECO:0007669"/>
    <property type="project" value="TreeGrafter"/>
</dbReference>
<evidence type="ECO:0000256" key="4">
    <source>
        <dbReference type="ARBA" id="ARBA00022824"/>
    </source>
</evidence>
<keyword evidence="6" id="KW-0445">Lipid transport</keyword>
<feature type="compositionally biased region" description="Low complexity" evidence="9">
    <location>
        <begin position="1047"/>
        <end position="1063"/>
    </location>
</feature>
<feature type="region of interest" description="Disordered" evidence="9">
    <location>
        <begin position="219"/>
        <end position="266"/>
    </location>
</feature>
<dbReference type="CDD" id="cd21675">
    <property type="entry name" value="SMP_TEX2"/>
    <property type="match status" value="1"/>
</dbReference>
<dbReference type="OrthoDB" id="26740at2759"/>
<feature type="region of interest" description="Disordered" evidence="9">
    <location>
        <begin position="651"/>
        <end position="804"/>
    </location>
</feature>
<dbReference type="PROSITE" id="PS51847">
    <property type="entry name" value="SMP"/>
    <property type="match status" value="1"/>
</dbReference>